<evidence type="ECO:0000313" key="2">
    <source>
        <dbReference type="Proteomes" id="UP000609651"/>
    </source>
</evidence>
<protein>
    <recommendedName>
        <fullName evidence="3">Type II secretion system protein</fullName>
    </recommendedName>
</protein>
<proteinExistence type="predicted"/>
<accession>A0ABX1VCV0</accession>
<evidence type="ECO:0000313" key="1">
    <source>
        <dbReference type="EMBL" id="NNJ25717.1"/>
    </source>
</evidence>
<dbReference type="Proteomes" id="UP000609651">
    <property type="component" value="Unassembled WGS sequence"/>
</dbReference>
<organism evidence="1 2">
    <name type="scientific">Alienimonas chondri</name>
    <dbReference type="NCBI Taxonomy" id="2681879"/>
    <lineage>
        <taxon>Bacteria</taxon>
        <taxon>Pseudomonadati</taxon>
        <taxon>Planctomycetota</taxon>
        <taxon>Planctomycetia</taxon>
        <taxon>Planctomycetales</taxon>
        <taxon>Planctomycetaceae</taxon>
        <taxon>Alienimonas</taxon>
    </lineage>
</organism>
<keyword evidence="2" id="KW-1185">Reference proteome</keyword>
<reference evidence="1 2" key="1">
    <citation type="journal article" date="2020" name="Syst. Appl. Microbiol.">
        <title>Alienimonas chondri sp. nov., a novel planctomycete isolated from the biofilm of the red alga Chondrus crispus.</title>
        <authorList>
            <person name="Vitorino I."/>
            <person name="Albuquerque L."/>
            <person name="Wiegand S."/>
            <person name="Kallscheuer N."/>
            <person name="da Costa M.S."/>
            <person name="Lobo-da-Cunha A."/>
            <person name="Jogler C."/>
            <person name="Lage O.M."/>
        </authorList>
    </citation>
    <scope>NUCLEOTIDE SEQUENCE [LARGE SCALE GENOMIC DNA]</scope>
    <source>
        <strain evidence="1 2">LzC2</strain>
    </source>
</reference>
<dbReference type="EMBL" id="WTPX01000047">
    <property type="protein sequence ID" value="NNJ25717.1"/>
    <property type="molecule type" value="Genomic_DNA"/>
</dbReference>
<name>A0ABX1VCV0_9PLAN</name>
<sequence>MTRTPRRARRSYPATRDGITFYEVFLALVLLVGALAVLGQHVSLGVRSADQARLRTKAEELATTKLNEVLAGIEPLETSAGVPLTDDDGLWSYSVEVAAGPADGLLNLTVVITHEGLRGSPDEAFRLQQFIRDPAVLLDAQVSESAGGTSL</sequence>
<evidence type="ECO:0008006" key="3">
    <source>
        <dbReference type="Google" id="ProtNLM"/>
    </source>
</evidence>
<comment type="caution">
    <text evidence="1">The sequence shown here is derived from an EMBL/GenBank/DDBJ whole genome shotgun (WGS) entry which is preliminary data.</text>
</comment>
<dbReference type="RefSeq" id="WP_171186012.1">
    <property type="nucleotide sequence ID" value="NZ_WTPX01000047.1"/>
</dbReference>
<gene>
    <name evidence="1" type="ORF">LzC2_17900</name>
</gene>